<keyword evidence="2" id="KW-0238">DNA-binding</keyword>
<dbReference type="Proteomes" id="UP000432464">
    <property type="component" value="Unassembled WGS sequence"/>
</dbReference>
<dbReference type="Pfam" id="PF02575">
    <property type="entry name" value="YbaB_DNA_bd"/>
    <property type="match status" value="1"/>
</dbReference>
<organism evidence="2 3">
    <name type="scientific">Nocardia aurantiaca</name>
    <dbReference type="NCBI Taxonomy" id="2675850"/>
    <lineage>
        <taxon>Bacteria</taxon>
        <taxon>Bacillati</taxon>
        <taxon>Actinomycetota</taxon>
        <taxon>Actinomycetes</taxon>
        <taxon>Mycobacteriales</taxon>
        <taxon>Nocardiaceae</taxon>
        <taxon>Nocardia</taxon>
    </lineage>
</organism>
<dbReference type="AlphaFoldDB" id="A0A6I3KQZ5"/>
<evidence type="ECO:0000313" key="2">
    <source>
        <dbReference type="EMBL" id="MTE11546.1"/>
    </source>
</evidence>
<accession>A0A6I3KQZ5</accession>
<evidence type="ECO:0000313" key="3">
    <source>
        <dbReference type="Proteomes" id="UP000432464"/>
    </source>
</evidence>
<dbReference type="InterPro" id="IPR036894">
    <property type="entry name" value="YbaB-like_sf"/>
</dbReference>
<dbReference type="EMBL" id="WMBB01000001">
    <property type="protein sequence ID" value="MTE11546.1"/>
    <property type="molecule type" value="Genomic_DNA"/>
</dbReference>
<dbReference type="GO" id="GO:0003677">
    <property type="term" value="F:DNA binding"/>
    <property type="evidence" value="ECO:0007669"/>
    <property type="project" value="UniProtKB-KW"/>
</dbReference>
<comment type="caution">
    <text evidence="2">The sequence shown here is derived from an EMBL/GenBank/DDBJ whole genome shotgun (WGS) entry which is preliminary data.</text>
</comment>
<gene>
    <name evidence="2" type="ORF">GLP40_01915</name>
</gene>
<evidence type="ECO:0000256" key="1">
    <source>
        <dbReference type="SAM" id="MobiDB-lite"/>
    </source>
</evidence>
<sequence length="172" mass="18627">MTRENGEVAKAAILEGFTTQMREIAEASRKRTQLVASASAAGGRVRVTVNADGVVIATRFSPDVDELTYEEIAKAVTTAAQQAATDVARQGRELLQPLMDQRARMPRLSELIEGMPDIESKAPTVEPASLAPPRSRERLSQLGEPVPDFSDAVGYEVWTEGQENRGATDSGW</sequence>
<dbReference type="Gene3D" id="3.30.1310.10">
    <property type="entry name" value="Nucleoid-associated protein YbaB-like domain"/>
    <property type="match status" value="1"/>
</dbReference>
<protein>
    <submittedName>
        <fullName evidence="2">YbaB/EbfC family DNA-binding protein</fullName>
    </submittedName>
</protein>
<dbReference type="SUPFAM" id="SSF82607">
    <property type="entry name" value="YbaB-like"/>
    <property type="match status" value="1"/>
</dbReference>
<name>A0A6I3KQZ5_9NOCA</name>
<proteinExistence type="predicted"/>
<feature type="region of interest" description="Disordered" evidence="1">
    <location>
        <begin position="116"/>
        <end position="172"/>
    </location>
</feature>
<dbReference type="RefSeq" id="WP_154786044.1">
    <property type="nucleotide sequence ID" value="NZ_WMBB01000001.1"/>
</dbReference>
<keyword evidence="3" id="KW-1185">Reference proteome</keyword>
<reference evidence="2 3" key="1">
    <citation type="submission" date="2019-11" db="EMBL/GenBank/DDBJ databases">
        <title>Nocardia sp. nov. CT2-14 isolated from soil.</title>
        <authorList>
            <person name="Kanchanasin P."/>
            <person name="Tanasupawat S."/>
            <person name="Yuki M."/>
            <person name="Kudo T."/>
        </authorList>
    </citation>
    <scope>NUCLEOTIDE SEQUENCE [LARGE SCALE GENOMIC DNA]</scope>
    <source>
        <strain evidence="2 3">CT2-14</strain>
    </source>
</reference>
<dbReference type="InterPro" id="IPR004401">
    <property type="entry name" value="YbaB/EbfC"/>
</dbReference>